<sequence length="144" mass="15745">MRDGDFTERSHFVGGRFENLYLDRDRIPELAILLEQSLRLAGAILERPPEQLRFGFWLNIMAPGDATSTHTHDESDELLSGVYYVVAPPDSGDLLIQDETASMRIAPRAGTLLFFPPSLAHGVAANRSAATRISVGLNIGPGRA</sequence>
<protein>
    <recommendedName>
        <fullName evidence="3">Fe2OG dioxygenase domain-containing protein</fullName>
    </recommendedName>
</protein>
<evidence type="ECO:0008006" key="3">
    <source>
        <dbReference type="Google" id="ProtNLM"/>
    </source>
</evidence>
<organism evidence="1 2">
    <name type="scientific">Thiocapsa imhoffii</name>
    <dbReference type="NCBI Taxonomy" id="382777"/>
    <lineage>
        <taxon>Bacteria</taxon>
        <taxon>Pseudomonadati</taxon>
        <taxon>Pseudomonadota</taxon>
        <taxon>Gammaproteobacteria</taxon>
        <taxon>Chromatiales</taxon>
        <taxon>Chromatiaceae</taxon>
        <taxon>Thiocapsa</taxon>
    </lineage>
</organism>
<comment type="caution">
    <text evidence="1">The sequence shown here is derived from an EMBL/GenBank/DDBJ whole genome shotgun (WGS) entry which is preliminary data.</text>
</comment>
<dbReference type="Gene3D" id="2.60.120.620">
    <property type="entry name" value="q2cbj1_9rhob like domain"/>
    <property type="match status" value="1"/>
</dbReference>
<reference evidence="1 2" key="1">
    <citation type="journal article" date="2020" name="Microorganisms">
        <title>Osmotic Adaptation and Compatible Solute Biosynthesis of Phototrophic Bacteria as Revealed from Genome Analyses.</title>
        <authorList>
            <person name="Imhoff J.F."/>
            <person name="Rahn T."/>
            <person name="Kunzel S."/>
            <person name="Keller A."/>
            <person name="Neulinger S.C."/>
        </authorList>
    </citation>
    <scope>NUCLEOTIDE SEQUENCE [LARGE SCALE GENOMIC DNA]</scope>
    <source>
        <strain evidence="1 2">DSM 21303</strain>
    </source>
</reference>
<accession>A0A9X1B932</accession>
<name>A0A9X1B932_9GAMM</name>
<dbReference type="InterPro" id="IPR012668">
    <property type="entry name" value="CHP02466"/>
</dbReference>
<evidence type="ECO:0000313" key="1">
    <source>
        <dbReference type="EMBL" id="MBK1644631.1"/>
    </source>
</evidence>
<dbReference type="Pfam" id="PF13759">
    <property type="entry name" value="2OG-FeII_Oxy_5"/>
    <property type="match status" value="1"/>
</dbReference>
<dbReference type="EMBL" id="NRSD01000006">
    <property type="protein sequence ID" value="MBK1644631.1"/>
    <property type="molecule type" value="Genomic_DNA"/>
</dbReference>
<dbReference type="Proteomes" id="UP001138802">
    <property type="component" value="Unassembled WGS sequence"/>
</dbReference>
<proteinExistence type="predicted"/>
<dbReference type="AlphaFoldDB" id="A0A9X1B932"/>
<dbReference type="SUPFAM" id="SSF51197">
    <property type="entry name" value="Clavaminate synthase-like"/>
    <property type="match status" value="1"/>
</dbReference>
<keyword evidence="2" id="KW-1185">Reference proteome</keyword>
<gene>
    <name evidence="1" type="ORF">CKO25_08205</name>
</gene>
<evidence type="ECO:0000313" key="2">
    <source>
        <dbReference type="Proteomes" id="UP001138802"/>
    </source>
</evidence>